<keyword evidence="4" id="KW-1185">Reference proteome</keyword>
<feature type="domain" description="Autotransporter" evidence="2">
    <location>
        <begin position="778"/>
        <end position="1058"/>
    </location>
</feature>
<dbReference type="Pfam" id="PF03797">
    <property type="entry name" value="Autotransporter"/>
    <property type="match status" value="1"/>
</dbReference>
<dbReference type="Proteomes" id="UP000031338">
    <property type="component" value="Unassembled WGS sequence"/>
</dbReference>
<dbReference type="PROSITE" id="PS51208">
    <property type="entry name" value="AUTOTRANSPORTER"/>
    <property type="match status" value="1"/>
</dbReference>
<evidence type="ECO:0000313" key="3">
    <source>
        <dbReference type="EMBL" id="KHS43417.1"/>
    </source>
</evidence>
<proteinExistence type="predicted"/>
<evidence type="ECO:0000256" key="1">
    <source>
        <dbReference type="SAM" id="SignalP"/>
    </source>
</evidence>
<sequence length="1058" mass="106979">MDRLHSTTILSTLTGASLALVLMAPQAAHADTTVSTSTTAPLKTSTAGNVTVASGGTITLGSGGTAVTVDSNNTATVASGGTITNTGGKDGDTGITVEAGRNTTVTNGGTITVTESFNGADTDNNGTVDGPIASASNRYGILVGAGATTTATLKNTGTITVEGLNSGGMVAKSDLTGSVSNTGTIKVLGDNSVGIGTRGVSGNVTVEGTVAVVGAGAQGLVVGGNVGGAVRIQGAISQSSSYTNDAGTTKTLSRTDLRTGKAAVEIGGSVAGGILLDAAPYDLDSTKTDEDNDGVADASEVTGTINSVGNSPGILVGAASDIVIGKVKGRDGEFSLALDGNVTANAVYSNTDAYAVVIGGKGGTVTMANGIGVSGTVSATTVDQKAVAILINEGSTVPSLSNSGTIKATLSSPGEGTAYAIQDKSGTLTSLDNTGFISVSGTSGDDLRAIDLTANTSGVTIKQYLNAIDKKAQDAEKAASGYNSANPTIYTSITGNIHTGSGNDVLDVASGRIFGNSFLGAGNDSVLLSGDSGYVGNIDFGAGTATMTMGDTAFFIGKLDIGGNAGTLTLGGTSIFSGTLANAGQLDVTVNGGRFGASSAATLSFDSLTVNSGGALNVYIDGSTGTSSLIDVNTATFATGSKVTATITSLDKAVGNYTFLKADTLTGAPVFDATNTQLPVLFNGAINRVGETLVLAVTRKTAAQLGLTAPQAAAYDAIYKQGTAVANLGSSFLQVEDAAALQGQFNQLLPDYAGGVFDFVTRSGRIASRHLMDDSSIFDISEVGGWFEPVYFRGTKDQTGTAAFEVKGWGLSAGLERDIGAGYLGLSFLYTKGDITTSDYQKTDASNYELGLFWRLASGPFYAFAKASGGRVSLNSTRQFTGAVNGSALTYTANGRWKGWTVGGQGGVSYRADLGGNLSLKPMAKFDYYRLSEKGYTETGSEQIALSVAKRTSDLLTGTGSLTAAWSAGEVNRDERPLTLELEGGYRARLAGTLGDTVANFEDGDQFRLVADRMKSGWTSEARLLMGGMDYTWQLAGGAEQIQGGVDYSIRASLSIAF</sequence>
<dbReference type="InterPro" id="IPR005546">
    <property type="entry name" value="Autotransporte_beta"/>
</dbReference>
<protein>
    <submittedName>
        <fullName evidence="3">Outer membrane autotransporter barrel protein</fullName>
    </submittedName>
</protein>
<keyword evidence="1" id="KW-0732">Signal</keyword>
<dbReference type="SMART" id="SM00869">
    <property type="entry name" value="Autotransporter"/>
    <property type="match status" value="1"/>
</dbReference>
<dbReference type="PATRIC" id="fig|48936.3.peg.3757"/>
<organism evidence="3 4">
    <name type="scientific">Novosphingobium subterraneum</name>
    <dbReference type="NCBI Taxonomy" id="48936"/>
    <lineage>
        <taxon>Bacteria</taxon>
        <taxon>Pseudomonadati</taxon>
        <taxon>Pseudomonadota</taxon>
        <taxon>Alphaproteobacteria</taxon>
        <taxon>Sphingomonadales</taxon>
        <taxon>Sphingomonadaceae</taxon>
        <taxon>Novosphingobium</taxon>
    </lineage>
</organism>
<dbReference type="RefSeq" id="WP_052242638.1">
    <property type="nucleotide sequence ID" value="NZ_JRVC01000022.1"/>
</dbReference>
<feature type="chain" id="PRO_5002145549" evidence="1">
    <location>
        <begin position="31"/>
        <end position="1058"/>
    </location>
</feature>
<dbReference type="Gene3D" id="2.40.128.130">
    <property type="entry name" value="Autotransporter beta-domain"/>
    <property type="match status" value="1"/>
</dbReference>
<dbReference type="EMBL" id="JRVC01000022">
    <property type="protein sequence ID" value="KHS43417.1"/>
    <property type="molecule type" value="Genomic_DNA"/>
</dbReference>
<feature type="signal peptide" evidence="1">
    <location>
        <begin position="1"/>
        <end position="30"/>
    </location>
</feature>
<dbReference type="STRING" id="48936.NJ75_03726"/>
<dbReference type="AlphaFoldDB" id="A0A0B9A261"/>
<evidence type="ECO:0000259" key="2">
    <source>
        <dbReference type="PROSITE" id="PS51208"/>
    </source>
</evidence>
<evidence type="ECO:0000313" key="4">
    <source>
        <dbReference type="Proteomes" id="UP000031338"/>
    </source>
</evidence>
<accession>A0A0B9A261</accession>
<dbReference type="InterPro" id="IPR036709">
    <property type="entry name" value="Autotransporte_beta_dom_sf"/>
</dbReference>
<name>A0A0B9A261_9SPHN</name>
<dbReference type="SUPFAM" id="SSF103515">
    <property type="entry name" value="Autotransporter"/>
    <property type="match status" value="1"/>
</dbReference>
<gene>
    <name evidence="3" type="ORF">NJ75_03726</name>
</gene>
<comment type="caution">
    <text evidence="3">The sequence shown here is derived from an EMBL/GenBank/DDBJ whole genome shotgun (WGS) entry which is preliminary data.</text>
</comment>
<reference evidence="3 4" key="1">
    <citation type="submission" date="2014-10" db="EMBL/GenBank/DDBJ databases">
        <title>Draft genome sequence of Novosphingobium subterraneum DSM 12447.</title>
        <authorList>
            <person name="Gan H.M."/>
            <person name="Gan H.Y."/>
            <person name="Savka M.A."/>
        </authorList>
    </citation>
    <scope>NUCLEOTIDE SEQUENCE [LARGE SCALE GENOMIC DNA]</scope>
    <source>
        <strain evidence="3 4">DSM 12447</strain>
    </source>
</reference>